<feature type="transmembrane region" description="Helical" evidence="1">
    <location>
        <begin position="115"/>
        <end position="137"/>
    </location>
</feature>
<dbReference type="EC" id="3.6.1.27" evidence="3"/>
<dbReference type="GO" id="GO:0050380">
    <property type="term" value="F:undecaprenyl-diphosphatase activity"/>
    <property type="evidence" value="ECO:0007669"/>
    <property type="project" value="UniProtKB-EC"/>
</dbReference>
<dbReference type="RefSeq" id="WP_145389796.1">
    <property type="nucleotide sequence ID" value="NZ_CP037423.1"/>
</dbReference>
<dbReference type="PANTHER" id="PTHR14969">
    <property type="entry name" value="SPHINGOSINE-1-PHOSPHATE PHOSPHOHYDROLASE"/>
    <property type="match status" value="1"/>
</dbReference>
<name>A0A518HXH7_9BACT</name>
<evidence type="ECO:0000259" key="2">
    <source>
        <dbReference type="SMART" id="SM00014"/>
    </source>
</evidence>
<dbReference type="InterPro" id="IPR036938">
    <property type="entry name" value="PAP2/HPO_sf"/>
</dbReference>
<feature type="transmembrane region" description="Helical" evidence="1">
    <location>
        <begin position="185"/>
        <end position="207"/>
    </location>
</feature>
<feature type="domain" description="Phosphatidic acid phosphatase type 2/haloperoxidase" evidence="2">
    <location>
        <begin position="114"/>
        <end position="228"/>
    </location>
</feature>
<keyword evidence="3" id="KW-0378">Hydrolase</keyword>
<keyword evidence="4" id="KW-1185">Reference proteome</keyword>
<reference evidence="3 4" key="1">
    <citation type="submission" date="2019-03" db="EMBL/GenBank/DDBJ databases">
        <title>Deep-cultivation of Planctomycetes and their phenomic and genomic characterization uncovers novel biology.</title>
        <authorList>
            <person name="Wiegand S."/>
            <person name="Jogler M."/>
            <person name="Boedeker C."/>
            <person name="Pinto D."/>
            <person name="Vollmers J."/>
            <person name="Rivas-Marin E."/>
            <person name="Kohn T."/>
            <person name="Peeters S.H."/>
            <person name="Heuer A."/>
            <person name="Rast P."/>
            <person name="Oberbeckmann S."/>
            <person name="Bunk B."/>
            <person name="Jeske O."/>
            <person name="Meyerdierks A."/>
            <person name="Storesund J.E."/>
            <person name="Kallscheuer N."/>
            <person name="Luecker S."/>
            <person name="Lage O.M."/>
            <person name="Pohl T."/>
            <person name="Merkel B.J."/>
            <person name="Hornburger P."/>
            <person name="Mueller R.-W."/>
            <person name="Bruemmer F."/>
            <person name="Labrenz M."/>
            <person name="Spormann A.M."/>
            <person name="Op den Camp H."/>
            <person name="Overmann J."/>
            <person name="Amann R."/>
            <person name="Jetten M.S.M."/>
            <person name="Mascher T."/>
            <person name="Medema M.H."/>
            <person name="Devos D.P."/>
            <person name="Kaster A.-K."/>
            <person name="Ovreas L."/>
            <person name="Rohde M."/>
            <person name="Galperin M.Y."/>
            <person name="Jogler C."/>
        </authorList>
    </citation>
    <scope>NUCLEOTIDE SEQUENCE [LARGE SCALE GENOMIC DNA]</scope>
    <source>
        <strain evidence="3 4">Enr13</strain>
    </source>
</reference>
<dbReference type="KEGG" id="snep:Enr13x_54440"/>
<feature type="transmembrane region" description="Helical" evidence="1">
    <location>
        <begin position="86"/>
        <end position="108"/>
    </location>
</feature>
<keyword evidence="1" id="KW-0472">Membrane</keyword>
<evidence type="ECO:0000313" key="4">
    <source>
        <dbReference type="Proteomes" id="UP000319004"/>
    </source>
</evidence>
<evidence type="ECO:0000256" key="1">
    <source>
        <dbReference type="SAM" id="Phobius"/>
    </source>
</evidence>
<dbReference type="SUPFAM" id="SSF48317">
    <property type="entry name" value="Acid phosphatase/Vanadium-dependent haloperoxidase"/>
    <property type="match status" value="1"/>
</dbReference>
<gene>
    <name evidence="3" type="primary">ybjG</name>
    <name evidence="3" type="ORF">Enr13x_54440</name>
</gene>
<keyword evidence="1" id="KW-0812">Transmembrane</keyword>
<dbReference type="InterPro" id="IPR000326">
    <property type="entry name" value="PAP2/HPO"/>
</dbReference>
<organism evidence="3 4">
    <name type="scientific">Stieleria neptunia</name>
    <dbReference type="NCBI Taxonomy" id="2527979"/>
    <lineage>
        <taxon>Bacteria</taxon>
        <taxon>Pseudomonadati</taxon>
        <taxon>Planctomycetota</taxon>
        <taxon>Planctomycetia</taxon>
        <taxon>Pirellulales</taxon>
        <taxon>Pirellulaceae</taxon>
        <taxon>Stieleria</taxon>
    </lineage>
</organism>
<dbReference type="SMART" id="SM00014">
    <property type="entry name" value="acidPPc"/>
    <property type="match status" value="1"/>
</dbReference>
<dbReference type="CDD" id="cd03392">
    <property type="entry name" value="PAP2_like_2"/>
    <property type="match status" value="1"/>
</dbReference>
<sequence>MKPFRDRNVHRHLVRLVRFLRDREPLALLGLLVVVLAAWGFIELADEVLEGSTETFDRWVVRSLRDSSDVSDPIGPTWMEEAGRDLTALGGIAVMLIAVASAAGFLAINRAYRTMLVLVVSTLSGMGVSLWMKSLFARPRPDLVPHLSHVYTSSFPSGHSMMAALVYLTLAALIAPVLRNIWLRLYALAVAVALTVLVGISRVYMGVHYPTDVLAGWAAGLVWALACWLIAHGIKLTARWHGTCRSPEKPIS</sequence>
<evidence type="ECO:0000313" key="3">
    <source>
        <dbReference type="EMBL" id="QDV45565.1"/>
    </source>
</evidence>
<accession>A0A518HXH7</accession>
<dbReference type="PANTHER" id="PTHR14969:SF13">
    <property type="entry name" value="AT30094P"/>
    <property type="match status" value="1"/>
</dbReference>
<feature type="transmembrane region" description="Helical" evidence="1">
    <location>
        <begin position="213"/>
        <end position="231"/>
    </location>
</feature>
<dbReference type="EMBL" id="CP037423">
    <property type="protein sequence ID" value="QDV45565.1"/>
    <property type="molecule type" value="Genomic_DNA"/>
</dbReference>
<keyword evidence="1" id="KW-1133">Transmembrane helix</keyword>
<protein>
    <submittedName>
        <fullName evidence="3">Undecaprenyl-diphosphatase YbjG</fullName>
        <ecNumber evidence="3">3.6.1.27</ecNumber>
    </submittedName>
</protein>
<dbReference type="OrthoDB" id="9789113at2"/>
<dbReference type="AlphaFoldDB" id="A0A518HXH7"/>
<dbReference type="Pfam" id="PF01569">
    <property type="entry name" value="PAP2"/>
    <property type="match status" value="1"/>
</dbReference>
<feature type="transmembrane region" description="Helical" evidence="1">
    <location>
        <begin position="157"/>
        <end position="178"/>
    </location>
</feature>
<proteinExistence type="predicted"/>
<feature type="transmembrane region" description="Helical" evidence="1">
    <location>
        <begin position="25"/>
        <end position="42"/>
    </location>
</feature>
<dbReference type="Gene3D" id="1.20.144.10">
    <property type="entry name" value="Phosphatidic acid phosphatase type 2/haloperoxidase"/>
    <property type="match status" value="1"/>
</dbReference>
<dbReference type="Proteomes" id="UP000319004">
    <property type="component" value="Chromosome"/>
</dbReference>